<name>A0AAV1CIP7_OLDCO</name>
<evidence type="ECO:0000313" key="4">
    <source>
        <dbReference type="Proteomes" id="UP001161247"/>
    </source>
</evidence>
<dbReference type="EMBL" id="OX459119">
    <property type="protein sequence ID" value="CAI9094367.1"/>
    <property type="molecule type" value="Genomic_DNA"/>
</dbReference>
<feature type="region of interest" description="Disordered" evidence="1">
    <location>
        <begin position="1"/>
        <end position="173"/>
    </location>
</feature>
<dbReference type="Pfam" id="PF00564">
    <property type="entry name" value="PB1"/>
    <property type="match status" value="1"/>
</dbReference>
<proteinExistence type="predicted"/>
<evidence type="ECO:0000256" key="1">
    <source>
        <dbReference type="SAM" id="MobiDB-lite"/>
    </source>
</evidence>
<feature type="compositionally biased region" description="Basic and acidic residues" evidence="1">
    <location>
        <begin position="1"/>
        <end position="23"/>
    </location>
</feature>
<dbReference type="GO" id="GO:0003700">
    <property type="term" value="F:DNA-binding transcription factor activity"/>
    <property type="evidence" value="ECO:0007669"/>
    <property type="project" value="InterPro"/>
</dbReference>
<dbReference type="PANTHER" id="PTHR32002">
    <property type="entry name" value="PROTEIN NLP8"/>
    <property type="match status" value="1"/>
</dbReference>
<feature type="compositionally biased region" description="Acidic residues" evidence="1">
    <location>
        <begin position="62"/>
        <end position="76"/>
    </location>
</feature>
<keyword evidence="4" id="KW-1185">Reference proteome</keyword>
<protein>
    <submittedName>
        <fullName evidence="3">OLC1v1030093C1</fullName>
    </submittedName>
</protein>
<dbReference type="SMART" id="SM00666">
    <property type="entry name" value="PB1"/>
    <property type="match status" value="1"/>
</dbReference>
<dbReference type="PANTHER" id="PTHR32002:SF35">
    <property type="entry name" value="PROTEIN NLP6"/>
    <property type="match status" value="1"/>
</dbReference>
<gene>
    <name evidence="3" type="ORF">OLC1_LOCUS5547</name>
</gene>
<feature type="compositionally biased region" description="Acidic residues" evidence="1">
    <location>
        <begin position="45"/>
        <end position="55"/>
    </location>
</feature>
<dbReference type="InterPro" id="IPR045012">
    <property type="entry name" value="NLP"/>
</dbReference>
<dbReference type="Proteomes" id="UP001161247">
    <property type="component" value="Chromosome 2"/>
</dbReference>
<dbReference type="InterPro" id="IPR000270">
    <property type="entry name" value="PB1_dom"/>
</dbReference>
<feature type="compositionally biased region" description="Polar residues" evidence="1">
    <location>
        <begin position="113"/>
        <end position="127"/>
    </location>
</feature>
<dbReference type="SUPFAM" id="SSF54277">
    <property type="entry name" value="CAD &amp; PB1 domains"/>
    <property type="match status" value="1"/>
</dbReference>
<feature type="compositionally biased region" description="Basic and acidic residues" evidence="1">
    <location>
        <begin position="137"/>
        <end position="159"/>
    </location>
</feature>
<feature type="domain" description="PB1" evidence="2">
    <location>
        <begin position="283"/>
        <end position="364"/>
    </location>
</feature>
<accession>A0AAV1CIP7</accession>
<feature type="compositionally biased region" description="Basic and acidic residues" evidence="1">
    <location>
        <begin position="35"/>
        <end position="44"/>
    </location>
</feature>
<reference evidence="3" key="1">
    <citation type="submission" date="2023-03" db="EMBL/GenBank/DDBJ databases">
        <authorList>
            <person name="Julca I."/>
        </authorList>
    </citation>
    <scope>NUCLEOTIDE SEQUENCE</scope>
</reference>
<organism evidence="3 4">
    <name type="scientific">Oldenlandia corymbosa var. corymbosa</name>
    <dbReference type="NCBI Taxonomy" id="529605"/>
    <lineage>
        <taxon>Eukaryota</taxon>
        <taxon>Viridiplantae</taxon>
        <taxon>Streptophyta</taxon>
        <taxon>Embryophyta</taxon>
        <taxon>Tracheophyta</taxon>
        <taxon>Spermatophyta</taxon>
        <taxon>Magnoliopsida</taxon>
        <taxon>eudicotyledons</taxon>
        <taxon>Gunneridae</taxon>
        <taxon>Pentapetalae</taxon>
        <taxon>asterids</taxon>
        <taxon>lamiids</taxon>
        <taxon>Gentianales</taxon>
        <taxon>Rubiaceae</taxon>
        <taxon>Rubioideae</taxon>
        <taxon>Spermacoceae</taxon>
        <taxon>Hedyotis-Oldenlandia complex</taxon>
        <taxon>Oldenlandia</taxon>
    </lineage>
</organism>
<evidence type="ECO:0000313" key="3">
    <source>
        <dbReference type="EMBL" id="CAI9094367.1"/>
    </source>
</evidence>
<evidence type="ECO:0000259" key="2">
    <source>
        <dbReference type="SMART" id="SM00666"/>
    </source>
</evidence>
<dbReference type="AlphaFoldDB" id="A0AAV1CIP7"/>
<sequence length="365" mass="41628">MGRTKEVARRGYREVLPRREPVVRIRKPPPQPNEPHSESEKNSDLESDETSNSESEENHDSESEEYSDPESEEVSEPPEPPPRAHDDNCISYRIAEILNPEEEAVVPKREQKLFSSSDQSPEETTAVENKRPIIMTIREEHQVRSSDQPPEREVKRENCCPDSQENAKNPGISFADENVGISLDDFVQQSGEKLEEIGEALGVTRPTLKRIHQELETYCRPLLKRYKLDDIRSNTSVDPVGGDTIKTSENRPCSNDNATTEVALAAILTEMVTKSYRAERNHTMIVEATYRGDTVKFPLCSNSGIEKLRRELDKRFELKVESFKIKYKDDGKWFMLCCNEDLRFHMDGLNASGLTMMELSVSLPN</sequence>